<gene>
    <name evidence="3" type="ORF">OWO01_02720</name>
</gene>
<evidence type="ECO:0000256" key="1">
    <source>
        <dbReference type="ARBA" id="ARBA00008007"/>
    </source>
</evidence>
<organism evidence="3 4">
    <name type="scientific">Natronobacillus azotifigens</name>
    <dbReference type="NCBI Taxonomy" id="472978"/>
    <lineage>
        <taxon>Bacteria</taxon>
        <taxon>Bacillati</taxon>
        <taxon>Bacillota</taxon>
        <taxon>Bacilli</taxon>
        <taxon>Bacillales</taxon>
        <taxon>Bacillaceae</taxon>
        <taxon>Natronobacillus</taxon>
    </lineage>
</organism>
<protein>
    <submittedName>
        <fullName evidence="3">ComF family protein</fullName>
    </submittedName>
</protein>
<accession>A0A9J6R8Y3</accession>
<keyword evidence="4" id="KW-1185">Reference proteome</keyword>
<dbReference type="EMBL" id="JAPRAT010000003">
    <property type="protein sequence ID" value="MCZ0702122.1"/>
    <property type="molecule type" value="Genomic_DNA"/>
</dbReference>
<dbReference type="SUPFAM" id="SSF53271">
    <property type="entry name" value="PRTase-like"/>
    <property type="match status" value="1"/>
</dbReference>
<evidence type="ECO:0000313" key="4">
    <source>
        <dbReference type="Proteomes" id="UP001084197"/>
    </source>
</evidence>
<dbReference type="InterPro" id="IPR051910">
    <property type="entry name" value="ComF/GntX_DNA_util-trans"/>
</dbReference>
<proteinExistence type="inferred from homology"/>
<dbReference type="InterPro" id="IPR029057">
    <property type="entry name" value="PRTase-like"/>
</dbReference>
<reference evidence="3" key="1">
    <citation type="submission" date="2022-11" db="EMBL/GenBank/DDBJ databases">
        <title>WGS of Natronobacillus azotifigens 24KS-1, an anaerobic diazotrophic haloalkaliphile from soda-rich habitats.</title>
        <authorList>
            <person name="Sorokin D.Y."/>
            <person name="Merkel A.Y."/>
        </authorList>
    </citation>
    <scope>NUCLEOTIDE SEQUENCE</scope>
    <source>
        <strain evidence="3">24KS-1</strain>
    </source>
</reference>
<dbReference type="PANTHER" id="PTHR47505:SF1">
    <property type="entry name" value="DNA UTILIZATION PROTEIN YHGH"/>
    <property type="match status" value="1"/>
</dbReference>
<feature type="domain" description="Phosphoribosyltransferase" evidence="2">
    <location>
        <begin position="142"/>
        <end position="230"/>
    </location>
</feature>
<dbReference type="Gene3D" id="3.40.50.2020">
    <property type="match status" value="1"/>
</dbReference>
<dbReference type="RefSeq" id="WP_268778889.1">
    <property type="nucleotide sequence ID" value="NZ_JAPRAT010000003.1"/>
</dbReference>
<dbReference type="InterPro" id="IPR000836">
    <property type="entry name" value="PRTase_dom"/>
</dbReference>
<sequence>MHCLSCNQIIVPEITWSNFILPDRLSNCCSTCSEKMSLIHDPTCSICGREQHSAQKICSDCSRWQANHRMKNLILYNRSVYHYDDFIKSIVARWKYRGDYQLYQLFTINFQEKFKQYFPKPPKPTYLVPIPLSSERLKHRAFNQAEALAQLLPYPSLNILTRTEGEKQSKKNRKQRIMMKNPFTLNRELPAEAKSVILIDDIYTTGTTLRHAATLIQQAGCEQICSYTLAR</sequence>
<evidence type="ECO:0000313" key="3">
    <source>
        <dbReference type="EMBL" id="MCZ0702122.1"/>
    </source>
</evidence>
<dbReference type="PANTHER" id="PTHR47505">
    <property type="entry name" value="DNA UTILIZATION PROTEIN YHGH"/>
    <property type="match status" value="1"/>
</dbReference>
<evidence type="ECO:0000259" key="2">
    <source>
        <dbReference type="Pfam" id="PF00156"/>
    </source>
</evidence>
<dbReference type="CDD" id="cd06223">
    <property type="entry name" value="PRTases_typeI"/>
    <property type="match status" value="1"/>
</dbReference>
<dbReference type="Pfam" id="PF00156">
    <property type="entry name" value="Pribosyltran"/>
    <property type="match status" value="1"/>
</dbReference>
<dbReference type="Proteomes" id="UP001084197">
    <property type="component" value="Unassembled WGS sequence"/>
</dbReference>
<dbReference type="AlphaFoldDB" id="A0A9J6R8Y3"/>
<comment type="similarity">
    <text evidence="1">Belongs to the ComF/GntX family.</text>
</comment>
<comment type="caution">
    <text evidence="3">The sequence shown here is derived from an EMBL/GenBank/DDBJ whole genome shotgun (WGS) entry which is preliminary data.</text>
</comment>
<name>A0A9J6R8Y3_9BACI</name>